<reference evidence="2" key="1">
    <citation type="submission" date="2021-02" db="EMBL/GenBank/DDBJ databases">
        <authorList>
            <person name="Nowell W R."/>
        </authorList>
    </citation>
    <scope>NUCLEOTIDE SEQUENCE</scope>
</reference>
<dbReference type="EMBL" id="CAJNOO010003962">
    <property type="protein sequence ID" value="CAF1362309.1"/>
    <property type="molecule type" value="Genomic_DNA"/>
</dbReference>
<evidence type="ECO:0000313" key="3">
    <source>
        <dbReference type="Proteomes" id="UP000663882"/>
    </source>
</evidence>
<keyword evidence="1" id="KW-1133">Transmembrane helix</keyword>
<keyword evidence="1" id="KW-0472">Membrane</keyword>
<sequence length="155" mass="18215">MNAFSKAFSNATITGCFFHYSQSLWRKVQDLKLTRIVLCNANSNDFFDDDKKRADHWFLAAVGLALILASLVESVWTEAMDAYTPESRDTQEFNDYMMANYVCQESARFTIDIWNVYDNIRNKLPRTHNAVEGYNYRMSSVFPQHLHIYDFIRRL</sequence>
<name>A0A815I7X5_9BILA</name>
<dbReference type="OrthoDB" id="10029846at2759"/>
<gene>
    <name evidence="2" type="ORF">RFH988_LOCUS32886</name>
</gene>
<evidence type="ECO:0008006" key="4">
    <source>
        <dbReference type="Google" id="ProtNLM"/>
    </source>
</evidence>
<feature type="transmembrane region" description="Helical" evidence="1">
    <location>
        <begin position="57"/>
        <end position="76"/>
    </location>
</feature>
<dbReference type="Proteomes" id="UP000663882">
    <property type="component" value="Unassembled WGS sequence"/>
</dbReference>
<evidence type="ECO:0000256" key="1">
    <source>
        <dbReference type="SAM" id="Phobius"/>
    </source>
</evidence>
<evidence type="ECO:0000313" key="2">
    <source>
        <dbReference type="EMBL" id="CAF1362309.1"/>
    </source>
</evidence>
<proteinExistence type="predicted"/>
<keyword evidence="1" id="KW-0812">Transmembrane</keyword>
<protein>
    <recommendedName>
        <fullName evidence="4">Transposase</fullName>
    </recommendedName>
</protein>
<organism evidence="2 3">
    <name type="scientific">Rotaria sordida</name>
    <dbReference type="NCBI Taxonomy" id="392033"/>
    <lineage>
        <taxon>Eukaryota</taxon>
        <taxon>Metazoa</taxon>
        <taxon>Spiralia</taxon>
        <taxon>Gnathifera</taxon>
        <taxon>Rotifera</taxon>
        <taxon>Eurotatoria</taxon>
        <taxon>Bdelloidea</taxon>
        <taxon>Philodinida</taxon>
        <taxon>Philodinidae</taxon>
        <taxon>Rotaria</taxon>
    </lineage>
</organism>
<comment type="caution">
    <text evidence="2">The sequence shown here is derived from an EMBL/GenBank/DDBJ whole genome shotgun (WGS) entry which is preliminary data.</text>
</comment>
<accession>A0A815I7X5</accession>
<dbReference type="AlphaFoldDB" id="A0A815I7X5"/>